<dbReference type="Pfam" id="PF06245">
    <property type="entry name" value="DUF1015"/>
    <property type="match status" value="1"/>
</dbReference>
<dbReference type="Proteomes" id="UP000316598">
    <property type="component" value="Unassembled WGS sequence"/>
</dbReference>
<proteinExistence type="predicted"/>
<keyword evidence="2" id="KW-1185">Reference proteome</keyword>
<dbReference type="RefSeq" id="WP_146515758.1">
    <property type="nucleotide sequence ID" value="NZ_SJPI01000002.1"/>
</dbReference>
<dbReference type="PIRSF" id="PIRSF033563">
    <property type="entry name" value="UCP033563"/>
    <property type="match status" value="1"/>
</dbReference>
<comment type="caution">
    <text evidence="1">The sequence shown here is derived from an EMBL/GenBank/DDBJ whole genome shotgun (WGS) entry which is preliminary data.</text>
</comment>
<evidence type="ECO:0008006" key="3">
    <source>
        <dbReference type="Google" id="ProtNLM"/>
    </source>
</evidence>
<accession>A0A5C5WIA2</accession>
<protein>
    <recommendedName>
        <fullName evidence="3">Phosphatase</fullName>
    </recommendedName>
</protein>
<dbReference type="PANTHER" id="PTHR36454:SF1">
    <property type="entry name" value="DUF1015 DOMAIN-CONTAINING PROTEIN"/>
    <property type="match status" value="1"/>
</dbReference>
<sequence length="444" mass="48681">MPQTAPFAALRYNLDHVGALSDVIAPPYDVIDPELQDQLYKQHPANVIRIILNRAEPGDKGDEKYERAAKFVEQWKSEGVLMTEAAPAYYVYHQTFEVDGQTVVRRGFQGRVRTTPFGEGNIYPHEETHPKAKVDRLKLTTATKQNNSQIFGLYPDPSNEVIELLDAATAGITPLEATDHLGVKHTIWPVTDEAVCAKVSQLMEDRPMFVADGHHRYETSCNYKAQLAAEHGGSLPEDHPANYVMTMLVGMSDPGMIVLPTHRLLRGTPTFSSTEIIAKLAGKFDCEVLEGGLNAAHAAWGNMETADDQGLIALYAVGDDTWVMAKANEGAAAEMTQLAAAQSEDWRKLGVSLLHRLVFDNLLGLAGHSKPTYVHEVDEVVNGINGEGSQAESDSDEPYTLAALVMPAKVSDVEAISLHKERMPAKSTYFYPKLLSGLTFNPLA</sequence>
<dbReference type="EMBL" id="SJPI01000002">
    <property type="protein sequence ID" value="TWT50544.1"/>
    <property type="molecule type" value="Genomic_DNA"/>
</dbReference>
<name>A0A5C5WIA2_9BACT</name>
<organism evidence="1 2">
    <name type="scientific">Rubripirellula amarantea</name>
    <dbReference type="NCBI Taxonomy" id="2527999"/>
    <lineage>
        <taxon>Bacteria</taxon>
        <taxon>Pseudomonadati</taxon>
        <taxon>Planctomycetota</taxon>
        <taxon>Planctomycetia</taxon>
        <taxon>Pirellulales</taxon>
        <taxon>Pirellulaceae</taxon>
        <taxon>Rubripirellula</taxon>
    </lineage>
</organism>
<dbReference type="AlphaFoldDB" id="A0A5C5WIA2"/>
<dbReference type="OrthoDB" id="9781616at2"/>
<gene>
    <name evidence="1" type="ORF">Pla22_32870</name>
</gene>
<reference evidence="1 2" key="1">
    <citation type="submission" date="2019-02" db="EMBL/GenBank/DDBJ databases">
        <title>Deep-cultivation of Planctomycetes and their phenomic and genomic characterization uncovers novel biology.</title>
        <authorList>
            <person name="Wiegand S."/>
            <person name="Jogler M."/>
            <person name="Boedeker C."/>
            <person name="Pinto D."/>
            <person name="Vollmers J."/>
            <person name="Rivas-Marin E."/>
            <person name="Kohn T."/>
            <person name="Peeters S.H."/>
            <person name="Heuer A."/>
            <person name="Rast P."/>
            <person name="Oberbeckmann S."/>
            <person name="Bunk B."/>
            <person name="Jeske O."/>
            <person name="Meyerdierks A."/>
            <person name="Storesund J.E."/>
            <person name="Kallscheuer N."/>
            <person name="Luecker S."/>
            <person name="Lage O.M."/>
            <person name="Pohl T."/>
            <person name="Merkel B.J."/>
            <person name="Hornburger P."/>
            <person name="Mueller R.-W."/>
            <person name="Bruemmer F."/>
            <person name="Labrenz M."/>
            <person name="Spormann A.M."/>
            <person name="Op Den Camp H."/>
            <person name="Overmann J."/>
            <person name="Amann R."/>
            <person name="Jetten M.S.M."/>
            <person name="Mascher T."/>
            <person name="Medema M.H."/>
            <person name="Devos D.P."/>
            <person name="Kaster A.-K."/>
            <person name="Ovreas L."/>
            <person name="Rohde M."/>
            <person name="Galperin M.Y."/>
            <person name="Jogler C."/>
        </authorList>
    </citation>
    <scope>NUCLEOTIDE SEQUENCE [LARGE SCALE GENOMIC DNA]</scope>
    <source>
        <strain evidence="1 2">Pla22</strain>
    </source>
</reference>
<dbReference type="PANTHER" id="PTHR36454">
    <property type="entry name" value="LMO2823 PROTEIN"/>
    <property type="match status" value="1"/>
</dbReference>
<dbReference type="InterPro" id="IPR008323">
    <property type="entry name" value="UCP033563"/>
</dbReference>
<evidence type="ECO:0000313" key="1">
    <source>
        <dbReference type="EMBL" id="TWT50544.1"/>
    </source>
</evidence>
<evidence type="ECO:0000313" key="2">
    <source>
        <dbReference type="Proteomes" id="UP000316598"/>
    </source>
</evidence>